<evidence type="ECO:0000313" key="7">
    <source>
        <dbReference type="Proteomes" id="UP001634394"/>
    </source>
</evidence>
<keyword evidence="7" id="KW-1185">Reference proteome</keyword>
<dbReference type="GO" id="GO:0008289">
    <property type="term" value="F:lipid binding"/>
    <property type="evidence" value="ECO:0007669"/>
    <property type="project" value="UniProtKB-KW"/>
</dbReference>
<protein>
    <recommendedName>
        <fullName evidence="5">START domain-containing protein</fullName>
    </recommendedName>
</protein>
<evidence type="ECO:0000256" key="2">
    <source>
        <dbReference type="ARBA" id="ARBA00023055"/>
    </source>
</evidence>
<dbReference type="PANTHER" id="PTHR46374:SF1">
    <property type="entry name" value="START DOMAIN-CONTAINING PROTEIN"/>
    <property type="match status" value="1"/>
</dbReference>
<organism evidence="6 7">
    <name type="scientific">Sinanodonta woodiana</name>
    <name type="common">Chinese pond mussel</name>
    <name type="synonym">Anodonta woodiana</name>
    <dbReference type="NCBI Taxonomy" id="1069815"/>
    <lineage>
        <taxon>Eukaryota</taxon>
        <taxon>Metazoa</taxon>
        <taxon>Spiralia</taxon>
        <taxon>Lophotrochozoa</taxon>
        <taxon>Mollusca</taxon>
        <taxon>Bivalvia</taxon>
        <taxon>Autobranchia</taxon>
        <taxon>Heteroconchia</taxon>
        <taxon>Palaeoheterodonta</taxon>
        <taxon>Unionida</taxon>
        <taxon>Unionoidea</taxon>
        <taxon>Unionidae</taxon>
        <taxon>Unioninae</taxon>
        <taxon>Sinanodonta</taxon>
    </lineage>
</organism>
<dbReference type="SUPFAM" id="SSF55961">
    <property type="entry name" value="Bet v1-like"/>
    <property type="match status" value="1"/>
</dbReference>
<comment type="caution">
    <text evidence="6">The sequence shown here is derived from an EMBL/GenBank/DDBJ whole genome shotgun (WGS) entry which is preliminary data.</text>
</comment>
<dbReference type="AlphaFoldDB" id="A0ABD3VZY4"/>
<accession>A0ABD3VZY4</accession>
<evidence type="ECO:0000256" key="1">
    <source>
        <dbReference type="ARBA" id="ARBA00022448"/>
    </source>
</evidence>
<dbReference type="EMBL" id="JBJQND010000009">
    <property type="protein sequence ID" value="KAL3867162.1"/>
    <property type="molecule type" value="Genomic_DNA"/>
</dbReference>
<dbReference type="SMART" id="SM00234">
    <property type="entry name" value="START"/>
    <property type="match status" value="1"/>
</dbReference>
<dbReference type="Proteomes" id="UP001634394">
    <property type="component" value="Unassembled WGS sequence"/>
</dbReference>
<name>A0ABD3VZY4_SINWO</name>
<evidence type="ECO:0000256" key="3">
    <source>
        <dbReference type="ARBA" id="ARBA00023121"/>
    </source>
</evidence>
<dbReference type="InterPro" id="IPR023393">
    <property type="entry name" value="START-like_dom_sf"/>
</dbReference>
<gene>
    <name evidence="6" type="ORF">ACJMK2_044384</name>
</gene>
<keyword evidence="3" id="KW-0446">Lipid-binding</keyword>
<dbReference type="PANTHER" id="PTHR46374">
    <property type="entry name" value="PROTEIN CBG07384"/>
    <property type="match status" value="1"/>
</dbReference>
<proteinExistence type="predicted"/>
<dbReference type="Gene3D" id="3.30.530.20">
    <property type="match status" value="1"/>
</dbReference>
<comment type="function">
    <text evidence="4">May be involved in the intracellular transport of sterols or other lipids. May bind cholesterol or other sterols.</text>
</comment>
<feature type="domain" description="START" evidence="5">
    <location>
        <begin position="1"/>
        <end position="213"/>
    </location>
</feature>
<dbReference type="PROSITE" id="PS50848">
    <property type="entry name" value="START"/>
    <property type="match status" value="1"/>
</dbReference>
<dbReference type="PRINTS" id="PR00978">
    <property type="entry name" value="STARPROTEIN"/>
</dbReference>
<keyword evidence="1" id="KW-0813">Transport</keyword>
<dbReference type="GO" id="GO:0006869">
    <property type="term" value="P:lipid transport"/>
    <property type="evidence" value="ECO:0007669"/>
    <property type="project" value="UniProtKB-KW"/>
</dbReference>
<reference evidence="6 7" key="1">
    <citation type="submission" date="2024-11" db="EMBL/GenBank/DDBJ databases">
        <title>Chromosome-level genome assembly of the freshwater bivalve Anodonta woodiana.</title>
        <authorList>
            <person name="Chen X."/>
        </authorList>
    </citation>
    <scope>NUCLEOTIDE SEQUENCE [LARGE SCALE GENOMIC DNA]</scope>
    <source>
        <strain evidence="6">MN2024</strain>
        <tissue evidence="6">Gills</tissue>
    </source>
</reference>
<dbReference type="InterPro" id="IPR043556">
    <property type="entry name" value="StARD5/6"/>
</dbReference>
<evidence type="ECO:0000259" key="5">
    <source>
        <dbReference type="PROSITE" id="PS50848"/>
    </source>
</evidence>
<dbReference type="InterPro" id="IPR000799">
    <property type="entry name" value="StAR-like"/>
</dbReference>
<evidence type="ECO:0000313" key="6">
    <source>
        <dbReference type="EMBL" id="KAL3867162.1"/>
    </source>
</evidence>
<dbReference type="Pfam" id="PF01852">
    <property type="entry name" value="START"/>
    <property type="match status" value="1"/>
</dbReference>
<sequence length="216" mass="24740">MTYREKAMKIAETLKHYYEDHEGWKVSKKTKDGVTIFYRASREFDGYLYKGEAEINAPPKTVFHYVDPLPPEKGPRLKWDKSMTKVDIVEWLQEPELRINRCCTTSACMGLISPRDFVDLVYNIETSDHYITNGVSITTDKCPEDKSHVRGWNHPCAIFCRKLPNEPNKTKVTSLIQPDIGGMLPRTLVDSAIPGSMVEFFANLKKSLEENGHLVN</sequence>
<evidence type="ECO:0000256" key="4">
    <source>
        <dbReference type="ARBA" id="ARBA00024750"/>
    </source>
</evidence>
<keyword evidence="2" id="KW-0445">Lipid transport</keyword>
<dbReference type="InterPro" id="IPR002913">
    <property type="entry name" value="START_lipid-bd_dom"/>
</dbReference>